<feature type="domain" description="Lsr2 DNA-binding" evidence="3">
    <location>
        <begin position="2"/>
        <end position="29"/>
    </location>
</feature>
<dbReference type="AlphaFoldDB" id="A0A7C9MZQ6"/>
<evidence type="ECO:0000313" key="4">
    <source>
        <dbReference type="EMBL" id="NAS20094.1"/>
    </source>
</evidence>
<evidence type="ECO:0000256" key="2">
    <source>
        <dbReference type="SAM" id="MobiDB-lite"/>
    </source>
</evidence>
<name>A0A7C9MZQ6_9ACTN</name>
<gene>
    <name evidence="4" type="ORF">GT755_00160</name>
</gene>
<sequence>MRTWVKATGYPVSDRGRVAREIIDAFFAAHPEVYERADTFELVHATARTPARPPTTTNGRTRTTAGSARSTRSSSSEGSANTRCCTCSASPTSTSG</sequence>
<organism evidence="4 5">
    <name type="scientific">Herbidospora solisilvae</name>
    <dbReference type="NCBI Taxonomy" id="2696284"/>
    <lineage>
        <taxon>Bacteria</taxon>
        <taxon>Bacillati</taxon>
        <taxon>Actinomycetota</taxon>
        <taxon>Actinomycetes</taxon>
        <taxon>Streptosporangiales</taxon>
        <taxon>Streptosporangiaceae</taxon>
        <taxon>Herbidospora</taxon>
    </lineage>
</organism>
<dbReference type="InterPro" id="IPR055370">
    <property type="entry name" value="Lsr2_DNA-bd"/>
</dbReference>
<dbReference type="GO" id="GO:0003677">
    <property type="term" value="F:DNA binding"/>
    <property type="evidence" value="ECO:0007669"/>
    <property type="project" value="UniProtKB-KW"/>
</dbReference>
<dbReference type="GO" id="GO:0016746">
    <property type="term" value="F:acyltransferase activity"/>
    <property type="evidence" value="ECO:0007669"/>
    <property type="project" value="InterPro"/>
</dbReference>
<accession>A0A7C9MZQ6</accession>
<reference evidence="4 5" key="1">
    <citation type="submission" date="2020-01" db="EMBL/GenBank/DDBJ databases">
        <title>Herbidospora sp. NEAU-GS84 nov., a novel actinomycete isolated from soil.</title>
        <authorList>
            <person name="Han L."/>
        </authorList>
    </citation>
    <scope>NUCLEOTIDE SEQUENCE [LARGE SCALE GENOMIC DNA]</scope>
    <source>
        <strain evidence="4 5">NEAU-GS84</strain>
    </source>
</reference>
<dbReference type="EMBL" id="WXEW01000001">
    <property type="protein sequence ID" value="NAS20094.1"/>
    <property type="molecule type" value="Genomic_DNA"/>
</dbReference>
<keyword evidence="5" id="KW-1185">Reference proteome</keyword>
<dbReference type="Pfam" id="PF23359">
    <property type="entry name" value="Lsr2_DNA-bd"/>
    <property type="match status" value="1"/>
</dbReference>
<dbReference type="Gene3D" id="4.10.320.10">
    <property type="entry name" value="E3-binding domain"/>
    <property type="match status" value="1"/>
</dbReference>
<proteinExistence type="predicted"/>
<evidence type="ECO:0000313" key="5">
    <source>
        <dbReference type="Proteomes" id="UP000479526"/>
    </source>
</evidence>
<dbReference type="InterPro" id="IPR036625">
    <property type="entry name" value="E3-bd_dom_sf"/>
</dbReference>
<dbReference type="Proteomes" id="UP000479526">
    <property type="component" value="Unassembled WGS sequence"/>
</dbReference>
<evidence type="ECO:0000256" key="1">
    <source>
        <dbReference type="ARBA" id="ARBA00023125"/>
    </source>
</evidence>
<comment type="caution">
    <text evidence="4">The sequence shown here is derived from an EMBL/GenBank/DDBJ whole genome shotgun (WGS) entry which is preliminary data.</text>
</comment>
<evidence type="ECO:0000259" key="3">
    <source>
        <dbReference type="Pfam" id="PF23359"/>
    </source>
</evidence>
<keyword evidence="1" id="KW-0238">DNA-binding</keyword>
<feature type="region of interest" description="Disordered" evidence="2">
    <location>
        <begin position="45"/>
        <end position="96"/>
    </location>
</feature>
<protein>
    <recommendedName>
        <fullName evidence="3">Lsr2 DNA-binding domain-containing protein</fullName>
    </recommendedName>
</protein>